<keyword evidence="2" id="KW-1185">Reference proteome</keyword>
<sequence length="62" mass="6696">MYEIVIAEGSREIFNDTTMAPSAVLVSRGKIHPIDSYDWIAAADHVSSSGEAAWVTDPFGGR</sequence>
<dbReference type="AlphaFoldDB" id="A0A7Y6A3A0"/>
<dbReference type="EMBL" id="JABMCI010000069">
    <property type="protein sequence ID" value="NUU18815.1"/>
    <property type="molecule type" value="Genomic_DNA"/>
</dbReference>
<evidence type="ECO:0000313" key="2">
    <source>
        <dbReference type="Proteomes" id="UP000565724"/>
    </source>
</evidence>
<organism evidence="1 2">
    <name type="scientific">Cellulomonas humilata</name>
    <dbReference type="NCBI Taxonomy" id="144055"/>
    <lineage>
        <taxon>Bacteria</taxon>
        <taxon>Bacillati</taxon>
        <taxon>Actinomycetota</taxon>
        <taxon>Actinomycetes</taxon>
        <taxon>Micrococcales</taxon>
        <taxon>Cellulomonadaceae</taxon>
        <taxon>Cellulomonas</taxon>
    </lineage>
</organism>
<protein>
    <submittedName>
        <fullName evidence="1">Uncharacterized protein</fullName>
    </submittedName>
</protein>
<gene>
    <name evidence="1" type="ORF">HP550_16300</name>
</gene>
<dbReference type="Proteomes" id="UP000565724">
    <property type="component" value="Unassembled WGS sequence"/>
</dbReference>
<reference evidence="1 2" key="1">
    <citation type="submission" date="2020-05" db="EMBL/GenBank/DDBJ databases">
        <title>Genome Sequencing of Type Strains.</title>
        <authorList>
            <person name="Lemaire J.F."/>
            <person name="Inderbitzin P."/>
            <person name="Gregorio O.A."/>
            <person name="Collins S.B."/>
            <person name="Wespe N."/>
            <person name="Knight-Connoni V."/>
        </authorList>
    </citation>
    <scope>NUCLEOTIDE SEQUENCE [LARGE SCALE GENOMIC DNA]</scope>
    <source>
        <strain evidence="1 2">ATCC 25174</strain>
    </source>
</reference>
<comment type="caution">
    <text evidence="1">The sequence shown here is derived from an EMBL/GenBank/DDBJ whole genome shotgun (WGS) entry which is preliminary data.</text>
</comment>
<evidence type="ECO:0000313" key="1">
    <source>
        <dbReference type="EMBL" id="NUU18815.1"/>
    </source>
</evidence>
<dbReference type="RefSeq" id="WP_175348746.1">
    <property type="nucleotide sequence ID" value="NZ_JABMCI010000069.1"/>
</dbReference>
<proteinExistence type="predicted"/>
<name>A0A7Y6A3A0_9CELL</name>
<accession>A0A7Y6A3A0</accession>